<proteinExistence type="predicted"/>
<evidence type="ECO:0000256" key="3">
    <source>
        <dbReference type="ARBA" id="ARBA00022827"/>
    </source>
</evidence>
<accession>A0A7W8C3I6</accession>
<feature type="domain" description="RsdA/BaiN/AoA(So)-like insert" evidence="5">
    <location>
        <begin position="235"/>
        <end position="380"/>
    </location>
</feature>
<dbReference type="SUPFAM" id="SSF160996">
    <property type="entry name" value="HI0933 insert domain-like"/>
    <property type="match status" value="1"/>
</dbReference>
<dbReference type="AlphaFoldDB" id="A0A7W8C3I6"/>
<evidence type="ECO:0000256" key="1">
    <source>
        <dbReference type="ARBA" id="ARBA00001974"/>
    </source>
</evidence>
<gene>
    <name evidence="6" type="ORF">HNQ38_001887</name>
</gene>
<protein>
    <recommendedName>
        <fullName evidence="8">Aminoacetone oxidase family FAD-binding enzyme</fullName>
    </recommendedName>
</protein>
<feature type="domain" description="RsdA/BaiN/AoA(So)-like Rossmann fold-like" evidence="4">
    <location>
        <begin position="49"/>
        <end position="433"/>
    </location>
</feature>
<dbReference type="Pfam" id="PF22780">
    <property type="entry name" value="HI0933_like_1st"/>
    <property type="match status" value="1"/>
</dbReference>
<keyword evidence="3" id="KW-0274">FAD</keyword>
<dbReference type="InterPro" id="IPR057661">
    <property type="entry name" value="RsdA/BaiN/AoA(So)_Rossmann"/>
</dbReference>
<comment type="cofactor">
    <cofactor evidence="1">
        <name>FAD</name>
        <dbReference type="ChEBI" id="CHEBI:57692"/>
    </cofactor>
</comment>
<comment type="caution">
    <text evidence="6">The sequence shown here is derived from an EMBL/GenBank/DDBJ whole genome shotgun (WGS) entry which is preliminary data.</text>
</comment>
<dbReference type="Gene3D" id="2.40.30.10">
    <property type="entry name" value="Translation factors"/>
    <property type="match status" value="1"/>
</dbReference>
<dbReference type="PANTHER" id="PTHR42887:SF2">
    <property type="entry name" value="OS12G0638800 PROTEIN"/>
    <property type="match status" value="1"/>
</dbReference>
<dbReference type="PANTHER" id="PTHR42887">
    <property type="entry name" value="OS12G0638800 PROTEIN"/>
    <property type="match status" value="1"/>
</dbReference>
<reference evidence="6 7" key="1">
    <citation type="submission" date="2020-08" db="EMBL/GenBank/DDBJ databases">
        <title>Genomic Encyclopedia of Type Strains, Phase IV (KMG-IV): sequencing the most valuable type-strain genomes for metagenomic binning, comparative biology and taxonomic classification.</title>
        <authorList>
            <person name="Goeker M."/>
        </authorList>
    </citation>
    <scope>NUCLEOTIDE SEQUENCE [LARGE SCALE GENOMIC DNA]</scope>
    <source>
        <strain evidence="6 7">DSM 11275</strain>
    </source>
</reference>
<dbReference type="Proteomes" id="UP000539075">
    <property type="component" value="Unassembled WGS sequence"/>
</dbReference>
<dbReference type="InterPro" id="IPR023166">
    <property type="entry name" value="BaiN-like_dom_sf"/>
</dbReference>
<dbReference type="PRINTS" id="PR00411">
    <property type="entry name" value="PNDRDTASEI"/>
</dbReference>
<dbReference type="InterPro" id="IPR036188">
    <property type="entry name" value="FAD/NAD-bd_sf"/>
</dbReference>
<keyword evidence="2" id="KW-0285">Flavoprotein</keyword>
<dbReference type="EMBL" id="JACHGO010000005">
    <property type="protein sequence ID" value="MBB5143787.1"/>
    <property type="molecule type" value="Genomic_DNA"/>
</dbReference>
<evidence type="ECO:0000259" key="5">
    <source>
        <dbReference type="Pfam" id="PF22780"/>
    </source>
</evidence>
<dbReference type="InterPro" id="IPR055178">
    <property type="entry name" value="RsdA/BaiN/AoA(So)-like_dom"/>
</dbReference>
<dbReference type="Gene3D" id="1.10.8.260">
    <property type="entry name" value="HI0933 insert domain-like"/>
    <property type="match status" value="1"/>
</dbReference>
<evidence type="ECO:0000313" key="7">
    <source>
        <dbReference type="Proteomes" id="UP000539075"/>
    </source>
</evidence>
<evidence type="ECO:0000313" key="6">
    <source>
        <dbReference type="EMBL" id="MBB5143787.1"/>
    </source>
</evidence>
<organism evidence="6 7">
    <name type="scientific">Desulfovibrio intestinalis</name>
    <dbReference type="NCBI Taxonomy" id="58621"/>
    <lineage>
        <taxon>Bacteria</taxon>
        <taxon>Pseudomonadati</taxon>
        <taxon>Thermodesulfobacteriota</taxon>
        <taxon>Desulfovibrionia</taxon>
        <taxon>Desulfovibrionales</taxon>
        <taxon>Desulfovibrionaceae</taxon>
        <taxon>Desulfovibrio</taxon>
    </lineage>
</organism>
<dbReference type="InterPro" id="IPR004792">
    <property type="entry name" value="BaiN-like"/>
</dbReference>
<evidence type="ECO:0000259" key="4">
    <source>
        <dbReference type="Pfam" id="PF03486"/>
    </source>
</evidence>
<evidence type="ECO:0008006" key="8">
    <source>
        <dbReference type="Google" id="ProtNLM"/>
    </source>
</evidence>
<sequence length="445" mass="48123">MQRTYLHSAPQKELSNLGGKIENTIFPPLRAPYSKGKDWQQDSAKNEADVLILGAGASGLMCAREAAGRGLKVIILERGSVPGRKLAISGGGKANFTNRQINTSHYRCAGVGDSDFCAPALRSFTSTHMIRLVRQWHLPFEEREHGQLFLTVPAQKIVKALLEDCRQRECRVECKNSVESLHALDDMFEVKTTVGTWRARNVVLALGSPAWPQAGGSGQGYRLAQGLGHSVVPPRPALSPLLLPAAHPFTALAGISLPVRISVGQRHWQDDLLFTHEGLSGPAALKASLYWEEGAEVRVDFLPNQKFKTLLDANEAGKQTPRAILARLLPQRLVDALLPQENARRKAAELSRVVRTALEEAVHNHALLPVGVAGLKKAEVCLGGVSTCEVDPLTMGSLRTRGLYFVGEVLDVAGLLGGYNLHWAWASGMAAARALPGEISHAAKA</sequence>
<keyword evidence="7" id="KW-1185">Reference proteome</keyword>
<evidence type="ECO:0000256" key="2">
    <source>
        <dbReference type="ARBA" id="ARBA00022630"/>
    </source>
</evidence>
<name>A0A7W8C3I6_9BACT</name>
<dbReference type="SUPFAM" id="SSF51905">
    <property type="entry name" value="FAD/NAD(P)-binding domain"/>
    <property type="match status" value="1"/>
</dbReference>
<dbReference type="Pfam" id="PF03486">
    <property type="entry name" value="HI0933_like"/>
    <property type="match status" value="1"/>
</dbReference>
<dbReference type="Gene3D" id="3.50.50.60">
    <property type="entry name" value="FAD/NAD(P)-binding domain"/>
    <property type="match status" value="1"/>
</dbReference>
<dbReference type="NCBIfam" id="TIGR00275">
    <property type="entry name" value="aminoacetone oxidase family FAD-binding enzyme"/>
    <property type="match status" value="1"/>
</dbReference>